<accession>A0ABW1EFK4</accession>
<organism evidence="4 5">
    <name type="scientific">Acidicapsa dinghuensis</name>
    <dbReference type="NCBI Taxonomy" id="2218256"/>
    <lineage>
        <taxon>Bacteria</taxon>
        <taxon>Pseudomonadati</taxon>
        <taxon>Acidobacteriota</taxon>
        <taxon>Terriglobia</taxon>
        <taxon>Terriglobales</taxon>
        <taxon>Acidobacteriaceae</taxon>
        <taxon>Acidicapsa</taxon>
    </lineage>
</organism>
<evidence type="ECO:0000256" key="1">
    <source>
        <dbReference type="ARBA" id="ARBA00022553"/>
    </source>
</evidence>
<dbReference type="InterPro" id="IPR011006">
    <property type="entry name" value="CheY-like_superfamily"/>
</dbReference>
<gene>
    <name evidence="4" type="ORF">ACFPT7_05700</name>
</gene>
<dbReference type="CDD" id="cd00156">
    <property type="entry name" value="REC"/>
    <property type="match status" value="1"/>
</dbReference>
<sequence length="125" mass="13458">MSSNRRPLIFVVDDHTAIASTLTEILGESGFECMGFSDPLEALSAAKSNPPDVLIADVLMPKMNGIDLALRTKTLSPSTKVLILTALMDVGELIGQARGYDFDILQKPFPPPELVTKLKSLSAND</sequence>
<dbReference type="Gene3D" id="3.40.50.2300">
    <property type="match status" value="1"/>
</dbReference>
<dbReference type="Proteomes" id="UP001596091">
    <property type="component" value="Unassembled WGS sequence"/>
</dbReference>
<dbReference type="EMBL" id="JBHSPH010000002">
    <property type="protein sequence ID" value="MFC5861778.1"/>
    <property type="molecule type" value="Genomic_DNA"/>
</dbReference>
<evidence type="ECO:0000256" key="2">
    <source>
        <dbReference type="PROSITE-ProRule" id="PRU00169"/>
    </source>
</evidence>
<name>A0ABW1EFK4_9BACT</name>
<dbReference type="PANTHER" id="PTHR44591">
    <property type="entry name" value="STRESS RESPONSE REGULATOR PROTEIN 1"/>
    <property type="match status" value="1"/>
</dbReference>
<feature type="domain" description="Response regulatory" evidence="3">
    <location>
        <begin position="8"/>
        <end position="122"/>
    </location>
</feature>
<proteinExistence type="predicted"/>
<evidence type="ECO:0000313" key="5">
    <source>
        <dbReference type="Proteomes" id="UP001596091"/>
    </source>
</evidence>
<feature type="modified residue" description="4-aspartylphosphate" evidence="2">
    <location>
        <position position="57"/>
    </location>
</feature>
<dbReference type="PANTHER" id="PTHR44591:SF3">
    <property type="entry name" value="RESPONSE REGULATORY DOMAIN-CONTAINING PROTEIN"/>
    <property type="match status" value="1"/>
</dbReference>
<dbReference type="SMART" id="SM00448">
    <property type="entry name" value="REC"/>
    <property type="match status" value="1"/>
</dbReference>
<evidence type="ECO:0000313" key="4">
    <source>
        <dbReference type="EMBL" id="MFC5861778.1"/>
    </source>
</evidence>
<dbReference type="SUPFAM" id="SSF52172">
    <property type="entry name" value="CheY-like"/>
    <property type="match status" value="1"/>
</dbReference>
<evidence type="ECO:0000259" key="3">
    <source>
        <dbReference type="PROSITE" id="PS50110"/>
    </source>
</evidence>
<dbReference type="InterPro" id="IPR001789">
    <property type="entry name" value="Sig_transdc_resp-reg_receiver"/>
</dbReference>
<protein>
    <submittedName>
        <fullName evidence="4">Response regulator</fullName>
    </submittedName>
</protein>
<reference evidence="5" key="1">
    <citation type="journal article" date="2019" name="Int. J. Syst. Evol. Microbiol.">
        <title>The Global Catalogue of Microorganisms (GCM) 10K type strain sequencing project: providing services to taxonomists for standard genome sequencing and annotation.</title>
        <authorList>
            <consortium name="The Broad Institute Genomics Platform"/>
            <consortium name="The Broad Institute Genome Sequencing Center for Infectious Disease"/>
            <person name="Wu L."/>
            <person name="Ma J."/>
        </authorList>
    </citation>
    <scope>NUCLEOTIDE SEQUENCE [LARGE SCALE GENOMIC DNA]</scope>
    <source>
        <strain evidence="5">JCM 4087</strain>
    </source>
</reference>
<dbReference type="InterPro" id="IPR050595">
    <property type="entry name" value="Bact_response_regulator"/>
</dbReference>
<keyword evidence="1 2" id="KW-0597">Phosphoprotein</keyword>
<comment type="caution">
    <text evidence="4">The sequence shown here is derived from an EMBL/GenBank/DDBJ whole genome shotgun (WGS) entry which is preliminary data.</text>
</comment>
<dbReference type="RefSeq" id="WP_263337403.1">
    <property type="nucleotide sequence ID" value="NZ_JAGSYH010000004.1"/>
</dbReference>
<dbReference type="PROSITE" id="PS50110">
    <property type="entry name" value="RESPONSE_REGULATORY"/>
    <property type="match status" value="1"/>
</dbReference>
<keyword evidence="5" id="KW-1185">Reference proteome</keyword>
<dbReference type="Pfam" id="PF00072">
    <property type="entry name" value="Response_reg"/>
    <property type="match status" value="1"/>
</dbReference>